<evidence type="ECO:0000313" key="2">
    <source>
        <dbReference type="EMBL" id="WIM93488.1"/>
    </source>
</evidence>
<protein>
    <submittedName>
        <fullName evidence="2">Uncharacterized protein</fullName>
    </submittedName>
</protein>
<evidence type="ECO:0000313" key="3">
    <source>
        <dbReference type="Proteomes" id="UP001240150"/>
    </source>
</evidence>
<organism evidence="2 3">
    <name type="scientific">Actinoplanes oblitus</name>
    <dbReference type="NCBI Taxonomy" id="3040509"/>
    <lineage>
        <taxon>Bacteria</taxon>
        <taxon>Bacillati</taxon>
        <taxon>Actinomycetota</taxon>
        <taxon>Actinomycetes</taxon>
        <taxon>Micromonosporales</taxon>
        <taxon>Micromonosporaceae</taxon>
        <taxon>Actinoplanes</taxon>
    </lineage>
</organism>
<keyword evidence="1" id="KW-0812">Transmembrane</keyword>
<dbReference type="Proteomes" id="UP001240150">
    <property type="component" value="Chromosome"/>
</dbReference>
<keyword evidence="1" id="KW-1133">Transmembrane helix</keyword>
<dbReference type="EMBL" id="CP126980">
    <property type="protein sequence ID" value="WIM93488.1"/>
    <property type="molecule type" value="Genomic_DNA"/>
</dbReference>
<proteinExistence type="predicted"/>
<keyword evidence="1" id="KW-0472">Membrane</keyword>
<keyword evidence="3" id="KW-1185">Reference proteome</keyword>
<reference evidence="2 3" key="1">
    <citation type="submission" date="2023-06" db="EMBL/GenBank/DDBJ databases">
        <authorList>
            <person name="Yushchuk O."/>
            <person name="Binda E."/>
            <person name="Ruckert-Reed C."/>
            <person name="Fedorenko V."/>
            <person name="Kalinowski J."/>
            <person name="Marinelli F."/>
        </authorList>
    </citation>
    <scope>NUCLEOTIDE SEQUENCE [LARGE SCALE GENOMIC DNA]</scope>
    <source>
        <strain evidence="2 3">NRRL 3884</strain>
    </source>
</reference>
<sequence length="53" mass="5897">MFDFEADPPPSQPPRRRFAALSRTFAVMVGLALAALAALAFLLFWTLKVMQNT</sequence>
<accession>A0ABY8W742</accession>
<name>A0ABY8W742_9ACTN</name>
<feature type="transmembrane region" description="Helical" evidence="1">
    <location>
        <begin position="25"/>
        <end position="47"/>
    </location>
</feature>
<evidence type="ECO:0000256" key="1">
    <source>
        <dbReference type="SAM" id="Phobius"/>
    </source>
</evidence>
<gene>
    <name evidence="2" type="ORF">ACTOB_005468</name>
</gene>
<dbReference type="RefSeq" id="WP_284914696.1">
    <property type="nucleotide sequence ID" value="NZ_CP126980.1"/>
</dbReference>